<dbReference type="InterPro" id="IPR017441">
    <property type="entry name" value="Protein_kinase_ATP_BS"/>
</dbReference>
<reference evidence="7" key="1">
    <citation type="journal article" date="2005" name="Appl. Environ. Microbiol.">
        <title>Highly divergent genes for methanopterin-linked C1 transfer reactions in Lake Washington, assessed via metagenomic analysis and mRNA detection.</title>
        <authorList>
            <person name="Kalyuzhnaya M.G."/>
            <person name="Bowerman S."/>
            <person name="Nercessian O."/>
            <person name="Lidstrom M.E."/>
            <person name="Chistoserdova L."/>
        </authorList>
    </citation>
    <scope>NUCLEOTIDE SEQUENCE</scope>
</reference>
<keyword evidence="1" id="KW-0808">Transferase</keyword>
<evidence type="ECO:0000256" key="2">
    <source>
        <dbReference type="ARBA" id="ARBA00022741"/>
    </source>
</evidence>
<dbReference type="Gene3D" id="3.30.200.20">
    <property type="entry name" value="Phosphorylase Kinase, domain 1"/>
    <property type="match status" value="1"/>
</dbReference>
<dbReference type="SMART" id="SM00220">
    <property type="entry name" value="S_TKc"/>
    <property type="match status" value="1"/>
</dbReference>
<dbReference type="Gene3D" id="2.120.10.30">
    <property type="entry name" value="TolB, C-terminal domain"/>
    <property type="match status" value="3"/>
</dbReference>
<dbReference type="InterPro" id="IPR011659">
    <property type="entry name" value="WD40"/>
</dbReference>
<dbReference type="PROSITE" id="PS00107">
    <property type="entry name" value="PROTEIN_KINASE_ATP"/>
    <property type="match status" value="1"/>
</dbReference>
<keyword evidence="2 5" id="KW-0547">Nucleotide-binding</keyword>
<feature type="binding site" evidence="5">
    <location>
        <position position="74"/>
    </location>
    <ligand>
        <name>ATP</name>
        <dbReference type="ChEBI" id="CHEBI:30616"/>
    </ligand>
</feature>
<accession>Q4JIS4</accession>
<dbReference type="Pfam" id="PF00069">
    <property type="entry name" value="Pkinase"/>
    <property type="match status" value="1"/>
</dbReference>
<dbReference type="Gene3D" id="1.10.510.10">
    <property type="entry name" value="Transferase(Phosphotransferase) domain 1"/>
    <property type="match status" value="1"/>
</dbReference>
<organism evidence="7">
    <name type="scientific">uncultured bacterium BAC10-4</name>
    <dbReference type="NCBI Taxonomy" id="333425"/>
    <lineage>
        <taxon>Bacteria</taxon>
        <taxon>environmental samples</taxon>
    </lineage>
</organism>
<keyword evidence="3 7" id="KW-0418">Kinase</keyword>
<sequence length="940" mass="102170">MLLDRRIEAPRPAQPPGPASAHFAILRAFSRRVDAAGPWRKLGPYEVLAPLGAGGMGEVYRAHDARLGRDVAIKLLPAEVAQDVERLARFRREAHLLASLNHPHIAAVYGLEEQEGKLLLVLELVEGEDLAERLKRGAIPVDEALGIAKQIAEALEEAHEKGIVHRDLKPANIKLTPEGKAKVLDFGLAKAYAGEQAANASDASHSPTLTRAGSESGVILGTAAYMSPEQARGKPLDRRADIWAFGVVLFEMLTGKRLFHGETVSDTLAAVLTRDPDWNLLPAETPPRIRELLRRCLTRDPHERLRDIGDARLELGRAPSAAPGAEPLHRPRPLWKALVLASAISFAAGAVVVGSVGLGARHEPLVKPRPISRLSIALPSDAPAWSVSFPELNLAISRDGRQVAYVTGKGIGSAGRQIYLRRLDDLTVRAVPETEGAFNPFFSPDGTWLAFFSADGMLKKVSLAGGRPVVLARDLPSSIWMLGSWSDDGRIVFDTSNAGLRVVSAAGGAVTTLTMASGEWHLDPQVLPEWDVVLYTVQAISKLRIEAISLDGKKRKTLLESASHARYVEPGHLLFMRDGGLMVAPFDKDRLEITGPAVSVPLEVAVDHPNQSAPVPQLAVSLEGTLVYAPVPPGSLRSSTLVWVDRHGTVEQAATVPFAVPQFRLSPDGGRIAVTGRDGGRVYVDLYDLSRKAATRFMDRDVDYPTTPVFSVDGRRLLFGRWDTGRSEIWSQPVDGSAAPERILTVPGIWLSPSSVSHDGRFATFSVFAMNSSHDVWVADLEARAEPRARPFVATADNEFSAAFAPDGRAIAYTTNETGDENIYVRRFPEGDRKVRISVAGGQGAQWSRDGSELFYQSPDGKLMAVLVRKDGGLSFGEPHVLFEGPYLTSIDIGPSYAVSPDSRRFLMARQSNVYPLRATELVVVQNWFEDVRRLTAAAR</sequence>
<dbReference type="Pfam" id="PF07676">
    <property type="entry name" value="PD40"/>
    <property type="match status" value="2"/>
</dbReference>
<dbReference type="CDD" id="cd14014">
    <property type="entry name" value="STKc_PknB_like"/>
    <property type="match status" value="1"/>
</dbReference>
<reference evidence="7" key="2">
    <citation type="journal article" date="2005" name="J. Bacteriol.">
        <title>MtdC, a novel class of methylene tetrahydromethanopterin dehydrogenases.</title>
        <authorList>
            <person name="Vorholt J.A."/>
            <person name="Kalyuzhnaya M.G."/>
            <person name="Hagemeier C.H."/>
            <person name="Lidstrom M.E."/>
            <person name="Chistoserdova L."/>
        </authorList>
    </citation>
    <scope>NUCLEOTIDE SEQUENCE</scope>
</reference>
<dbReference type="EMBL" id="DQ084247">
    <property type="protein sequence ID" value="AAY96687.1"/>
    <property type="molecule type" value="Genomic_DNA"/>
</dbReference>
<dbReference type="PROSITE" id="PS50011">
    <property type="entry name" value="PROTEIN_KINASE_DOM"/>
    <property type="match status" value="1"/>
</dbReference>
<dbReference type="AlphaFoldDB" id="Q4JIS4"/>
<dbReference type="InterPro" id="IPR011009">
    <property type="entry name" value="Kinase-like_dom_sf"/>
</dbReference>
<name>Q4JIS4_9BACT</name>
<evidence type="ECO:0000256" key="1">
    <source>
        <dbReference type="ARBA" id="ARBA00022679"/>
    </source>
</evidence>
<evidence type="ECO:0000256" key="5">
    <source>
        <dbReference type="PROSITE-ProRule" id="PRU10141"/>
    </source>
</evidence>
<dbReference type="InterPro" id="IPR011042">
    <property type="entry name" value="6-blade_b-propeller_TolB-like"/>
</dbReference>
<dbReference type="SUPFAM" id="SSF69322">
    <property type="entry name" value="Tricorn protease domain 2"/>
    <property type="match status" value="1"/>
</dbReference>
<evidence type="ECO:0000256" key="4">
    <source>
        <dbReference type="ARBA" id="ARBA00022840"/>
    </source>
</evidence>
<dbReference type="InterPro" id="IPR000719">
    <property type="entry name" value="Prot_kinase_dom"/>
</dbReference>
<feature type="domain" description="Protein kinase" evidence="6">
    <location>
        <begin position="45"/>
        <end position="321"/>
    </location>
</feature>
<dbReference type="PANTHER" id="PTHR43289:SF30">
    <property type="entry name" value="NON-SPECIFIC SERINE_THREONINE PROTEIN KINASE"/>
    <property type="match status" value="1"/>
</dbReference>
<evidence type="ECO:0000256" key="3">
    <source>
        <dbReference type="ARBA" id="ARBA00022777"/>
    </source>
</evidence>
<dbReference type="GO" id="GO:0004674">
    <property type="term" value="F:protein serine/threonine kinase activity"/>
    <property type="evidence" value="ECO:0007669"/>
    <property type="project" value="TreeGrafter"/>
</dbReference>
<dbReference type="GO" id="GO:0005524">
    <property type="term" value="F:ATP binding"/>
    <property type="evidence" value="ECO:0007669"/>
    <property type="project" value="UniProtKB-UniRule"/>
</dbReference>
<keyword evidence="4 5" id="KW-0067">ATP-binding</keyword>
<dbReference type="PANTHER" id="PTHR43289">
    <property type="entry name" value="MITOGEN-ACTIVATED PROTEIN KINASE KINASE KINASE 20-RELATED"/>
    <property type="match status" value="1"/>
</dbReference>
<evidence type="ECO:0000259" key="6">
    <source>
        <dbReference type="PROSITE" id="PS50011"/>
    </source>
</evidence>
<dbReference type="SUPFAM" id="SSF50956">
    <property type="entry name" value="Thermostable phytase (3-phytase)"/>
    <property type="match status" value="1"/>
</dbReference>
<evidence type="ECO:0000313" key="7">
    <source>
        <dbReference type="EMBL" id="AAY96687.1"/>
    </source>
</evidence>
<proteinExistence type="predicted"/>
<protein>
    <submittedName>
        <fullName evidence="7">Protein kinase/protein beta WD-40 repeat</fullName>
    </submittedName>
</protein>
<dbReference type="SUPFAM" id="SSF56112">
    <property type="entry name" value="Protein kinase-like (PK-like)"/>
    <property type="match status" value="1"/>
</dbReference>